<evidence type="ECO:0000313" key="2">
    <source>
        <dbReference type="EMBL" id="CAB4960118.1"/>
    </source>
</evidence>
<evidence type="ECO:0000259" key="1">
    <source>
        <dbReference type="PROSITE" id="PS50006"/>
    </source>
</evidence>
<dbReference type="CDD" id="cd00060">
    <property type="entry name" value="FHA"/>
    <property type="match status" value="1"/>
</dbReference>
<dbReference type="PROSITE" id="PS50006">
    <property type="entry name" value="FHA_DOMAIN"/>
    <property type="match status" value="1"/>
</dbReference>
<sequence length="225" mass="24589">MGFLDRFEKNLERLVNGAFSKTFKSELQPLEIASAIKNQMDSHASVVSRERILVPNHFKVSLSSADFTRLRSLGARLIEELNDAAKRHATKQKYQFGSALKIDIAVDANLAVGQLNVVSSTEKIEVEWTPALEIDGQRYIIAKERTTVGRDASADIAINDTRLSRTHFEILWDGQNAGLRDLGSTNGTKVGGKAVTETALPADSVITAGQSQFSFRVIAKAVGSE</sequence>
<proteinExistence type="predicted"/>
<organism evidence="2">
    <name type="scientific">freshwater metagenome</name>
    <dbReference type="NCBI Taxonomy" id="449393"/>
    <lineage>
        <taxon>unclassified sequences</taxon>
        <taxon>metagenomes</taxon>
        <taxon>ecological metagenomes</taxon>
    </lineage>
</organism>
<gene>
    <name evidence="2" type="ORF">UFOPK3837_01009</name>
</gene>
<dbReference type="InterPro" id="IPR042287">
    <property type="entry name" value="FhaA_N_sf"/>
</dbReference>
<dbReference type="InterPro" id="IPR000253">
    <property type="entry name" value="FHA_dom"/>
</dbReference>
<dbReference type="SUPFAM" id="SSF49879">
    <property type="entry name" value="SMAD/FHA domain"/>
    <property type="match status" value="1"/>
</dbReference>
<dbReference type="SMART" id="SM00240">
    <property type="entry name" value="FHA"/>
    <property type="match status" value="1"/>
</dbReference>
<accession>A0A6J7KUL7</accession>
<name>A0A6J7KUL7_9ZZZZ</name>
<reference evidence="2" key="1">
    <citation type="submission" date="2020-05" db="EMBL/GenBank/DDBJ databases">
        <authorList>
            <person name="Chiriac C."/>
            <person name="Salcher M."/>
            <person name="Ghai R."/>
            <person name="Kavagutti S V."/>
        </authorList>
    </citation>
    <scope>NUCLEOTIDE SEQUENCE</scope>
</reference>
<feature type="domain" description="FHA" evidence="1">
    <location>
        <begin position="146"/>
        <end position="195"/>
    </location>
</feature>
<dbReference type="Pfam" id="PF00498">
    <property type="entry name" value="FHA"/>
    <property type="match status" value="1"/>
</dbReference>
<dbReference type="Gene3D" id="3.30.2320.60">
    <property type="entry name" value="FhaA, phosphopeptide-binding domain (DUF3662)"/>
    <property type="match status" value="1"/>
</dbReference>
<dbReference type="Pfam" id="PF12401">
    <property type="entry name" value="FhaA_N"/>
    <property type="match status" value="1"/>
</dbReference>
<dbReference type="InterPro" id="IPR008984">
    <property type="entry name" value="SMAD_FHA_dom_sf"/>
</dbReference>
<dbReference type="Gene3D" id="2.60.200.20">
    <property type="match status" value="1"/>
</dbReference>
<protein>
    <submittedName>
        <fullName evidence="2">Unannotated protein</fullName>
    </submittedName>
</protein>
<dbReference type="AlphaFoldDB" id="A0A6J7KUL7"/>
<dbReference type="InterPro" id="IPR022128">
    <property type="entry name" value="FhaA_N"/>
</dbReference>
<dbReference type="EMBL" id="CAFBNO010000061">
    <property type="protein sequence ID" value="CAB4960118.1"/>
    <property type="molecule type" value="Genomic_DNA"/>
</dbReference>